<accession>A0A4C1VWU2</accession>
<keyword evidence="2" id="KW-1185">Reference proteome</keyword>
<name>A0A4C1VWU2_EUMVA</name>
<evidence type="ECO:0000313" key="2">
    <source>
        <dbReference type="Proteomes" id="UP000299102"/>
    </source>
</evidence>
<evidence type="ECO:0000313" key="1">
    <source>
        <dbReference type="EMBL" id="GBP42404.1"/>
    </source>
</evidence>
<comment type="caution">
    <text evidence="1">The sequence shown here is derived from an EMBL/GenBank/DDBJ whole genome shotgun (WGS) entry which is preliminary data.</text>
</comment>
<reference evidence="1 2" key="1">
    <citation type="journal article" date="2019" name="Commun. Biol.">
        <title>The bagworm genome reveals a unique fibroin gene that provides high tensile strength.</title>
        <authorList>
            <person name="Kono N."/>
            <person name="Nakamura H."/>
            <person name="Ohtoshi R."/>
            <person name="Tomita M."/>
            <person name="Numata K."/>
            <person name="Arakawa K."/>
        </authorList>
    </citation>
    <scope>NUCLEOTIDE SEQUENCE [LARGE SCALE GENOMIC DNA]</scope>
</reference>
<dbReference type="EMBL" id="BGZK01000417">
    <property type="protein sequence ID" value="GBP42404.1"/>
    <property type="molecule type" value="Genomic_DNA"/>
</dbReference>
<evidence type="ECO:0008006" key="3">
    <source>
        <dbReference type="Google" id="ProtNLM"/>
    </source>
</evidence>
<dbReference type="SUPFAM" id="SSF56219">
    <property type="entry name" value="DNase I-like"/>
    <property type="match status" value="1"/>
</dbReference>
<dbReference type="Proteomes" id="UP000299102">
    <property type="component" value="Unassembled WGS sequence"/>
</dbReference>
<dbReference type="AlphaFoldDB" id="A0A4C1VWU2"/>
<dbReference type="OrthoDB" id="418748at2759"/>
<gene>
    <name evidence="1" type="ORF">EVAR_30037_1</name>
</gene>
<organism evidence="1 2">
    <name type="scientific">Eumeta variegata</name>
    <name type="common">Bagworm moth</name>
    <name type="synonym">Eumeta japonica</name>
    <dbReference type="NCBI Taxonomy" id="151549"/>
    <lineage>
        <taxon>Eukaryota</taxon>
        <taxon>Metazoa</taxon>
        <taxon>Ecdysozoa</taxon>
        <taxon>Arthropoda</taxon>
        <taxon>Hexapoda</taxon>
        <taxon>Insecta</taxon>
        <taxon>Pterygota</taxon>
        <taxon>Neoptera</taxon>
        <taxon>Endopterygota</taxon>
        <taxon>Lepidoptera</taxon>
        <taxon>Glossata</taxon>
        <taxon>Ditrysia</taxon>
        <taxon>Tineoidea</taxon>
        <taxon>Psychidae</taxon>
        <taxon>Oiketicinae</taxon>
        <taxon>Eumeta</taxon>
    </lineage>
</organism>
<proteinExistence type="predicted"/>
<protein>
    <recommendedName>
        <fullName evidence="3">Endonuclease/exonuclease/phosphatase domain-containing protein</fullName>
    </recommendedName>
</protein>
<dbReference type="InterPro" id="IPR036691">
    <property type="entry name" value="Endo/exonu/phosph_ase_sf"/>
</dbReference>
<sequence length="264" mass="30275">MAAWRTLRKRVNKVNGFLEYDFRFASHADPSPANSPSRLLGVCIKALEEREEFWADIRDILEKYYRNERIVMSGDFNDWVALATPCDGDSYGTRTNKSCSHVKERYKKYFEIDFACENTAAGDNVTVIEYENDKENEFTMDAIMKQLKRTKAVGYDMVSSVILRGDGVCWQAPLYQLFNKCWNKRRVPNAWCQDTIIPLYNGLTERLHKLSPYKSLQILEHASNAVNNAHATLHFLYGILDTKEQKATFHRLTALARGVTPAGG</sequence>